<feature type="domain" description="UspA" evidence="2">
    <location>
        <begin position="1"/>
        <end position="138"/>
    </location>
</feature>
<dbReference type="EMBL" id="JADKMA010000120">
    <property type="protein sequence ID" value="MBO8194303.1"/>
    <property type="molecule type" value="Genomic_DNA"/>
</dbReference>
<dbReference type="Proteomes" id="UP001519064">
    <property type="component" value="Unassembled WGS sequence"/>
</dbReference>
<dbReference type="RefSeq" id="WP_209241409.1">
    <property type="nucleotide sequence ID" value="NZ_JADKMA010000120.1"/>
</dbReference>
<evidence type="ECO:0000313" key="3">
    <source>
        <dbReference type="EMBL" id="MBO8194303.1"/>
    </source>
</evidence>
<evidence type="ECO:0000259" key="2">
    <source>
        <dbReference type="Pfam" id="PF00582"/>
    </source>
</evidence>
<feature type="domain" description="UspA" evidence="2">
    <location>
        <begin position="146"/>
        <end position="285"/>
    </location>
</feature>
<dbReference type="InterPro" id="IPR006016">
    <property type="entry name" value="UspA"/>
</dbReference>
<reference evidence="3 4" key="1">
    <citation type="submission" date="2020-11" db="EMBL/GenBank/DDBJ databases">
        <title>Streptomyces spirodelae sp. nov., isolated from duckweed.</title>
        <authorList>
            <person name="Saimee Y."/>
            <person name="Duangmal K."/>
        </authorList>
    </citation>
    <scope>NUCLEOTIDE SEQUENCE [LARGE SCALE GENOMIC DNA]</scope>
    <source>
        <strain evidence="3 4">S16-07</strain>
    </source>
</reference>
<name>A0ABS3XG36_9ACTN</name>
<gene>
    <name evidence="3" type="ORF">ITI46_21950</name>
</gene>
<accession>A0ABS3XG36</accession>
<dbReference type="PANTHER" id="PTHR46268:SF6">
    <property type="entry name" value="UNIVERSAL STRESS PROTEIN UP12"/>
    <property type="match status" value="1"/>
</dbReference>
<organism evidence="3 4">
    <name type="scientific">Streptomyces oryzae</name>
    <dbReference type="NCBI Taxonomy" id="1434886"/>
    <lineage>
        <taxon>Bacteria</taxon>
        <taxon>Bacillati</taxon>
        <taxon>Actinomycetota</taxon>
        <taxon>Actinomycetes</taxon>
        <taxon>Kitasatosporales</taxon>
        <taxon>Streptomycetaceae</taxon>
        <taxon>Streptomyces</taxon>
    </lineage>
</organism>
<dbReference type="PANTHER" id="PTHR46268">
    <property type="entry name" value="STRESS RESPONSE PROTEIN NHAX"/>
    <property type="match status" value="1"/>
</dbReference>
<evidence type="ECO:0000313" key="4">
    <source>
        <dbReference type="Proteomes" id="UP001519064"/>
    </source>
</evidence>
<sequence>MAQVVTAGVDGTPESTAAAHWAAREAIARESSLQLVHVQAEESTLDRMVAPDESDTARRDAEQFVRDAAAELADHFPGLDISTKAAVAEPAWALTEFSRTSELLVTGSRGLSSLGGFLVGSVALRLVAHAQCPVVLVRAEATDMPYERIVVGVDIRYPCDELLDFAFEAARRRSVPLVIRHGWEPRPYYGARPMPLAVLALEDVLNERADALAETVRPWSERFPEVQVDARAVLEQPAALLVEAAQGGVLLVVGRREHTSRLGPLVGPVAHAVMHHSRAPVAVVPHK</sequence>
<dbReference type="InterPro" id="IPR006015">
    <property type="entry name" value="Universal_stress_UspA"/>
</dbReference>
<dbReference type="InterPro" id="IPR014729">
    <property type="entry name" value="Rossmann-like_a/b/a_fold"/>
</dbReference>
<evidence type="ECO:0000256" key="1">
    <source>
        <dbReference type="ARBA" id="ARBA00008791"/>
    </source>
</evidence>
<dbReference type="Pfam" id="PF00582">
    <property type="entry name" value="Usp"/>
    <property type="match status" value="2"/>
</dbReference>
<comment type="caution">
    <text evidence="3">The sequence shown here is derived from an EMBL/GenBank/DDBJ whole genome shotgun (WGS) entry which is preliminary data.</text>
</comment>
<dbReference type="Gene3D" id="3.40.50.620">
    <property type="entry name" value="HUPs"/>
    <property type="match status" value="2"/>
</dbReference>
<dbReference type="PRINTS" id="PR01438">
    <property type="entry name" value="UNVRSLSTRESS"/>
</dbReference>
<dbReference type="SUPFAM" id="SSF52402">
    <property type="entry name" value="Adenine nucleotide alpha hydrolases-like"/>
    <property type="match status" value="2"/>
</dbReference>
<protein>
    <submittedName>
        <fullName evidence="3">Universal stress protein</fullName>
    </submittedName>
</protein>
<proteinExistence type="inferred from homology"/>
<comment type="similarity">
    <text evidence="1">Belongs to the universal stress protein A family.</text>
</comment>
<keyword evidence="4" id="KW-1185">Reference proteome</keyword>